<evidence type="ECO:0000313" key="3">
    <source>
        <dbReference type="Proteomes" id="UP000267430"/>
    </source>
</evidence>
<dbReference type="RefSeq" id="WP_126864231.1">
    <property type="nucleotide sequence ID" value="NZ_JAUSTX010000001.1"/>
</dbReference>
<dbReference type="Proteomes" id="UP000267430">
    <property type="component" value="Unassembled WGS sequence"/>
</dbReference>
<evidence type="ECO:0000256" key="1">
    <source>
        <dbReference type="SAM" id="Phobius"/>
    </source>
</evidence>
<evidence type="ECO:0000313" key="2">
    <source>
        <dbReference type="EMBL" id="RUQ30209.1"/>
    </source>
</evidence>
<keyword evidence="3" id="KW-1185">Reference proteome</keyword>
<gene>
    <name evidence="2" type="ORF">ELQ35_07650</name>
</gene>
<organism evidence="2 3">
    <name type="scientific">Peribacillus cavernae</name>
    <dbReference type="NCBI Taxonomy" id="1674310"/>
    <lineage>
        <taxon>Bacteria</taxon>
        <taxon>Bacillati</taxon>
        <taxon>Bacillota</taxon>
        <taxon>Bacilli</taxon>
        <taxon>Bacillales</taxon>
        <taxon>Bacillaceae</taxon>
        <taxon>Peribacillus</taxon>
    </lineage>
</organism>
<keyword evidence="1" id="KW-1133">Transmembrane helix</keyword>
<proteinExistence type="predicted"/>
<name>A0A433HPH3_9BACI</name>
<accession>A0A433HPH3</accession>
<dbReference type="AlphaFoldDB" id="A0A433HPH3"/>
<dbReference type="EMBL" id="RYZZ01000007">
    <property type="protein sequence ID" value="RUQ30209.1"/>
    <property type="molecule type" value="Genomic_DNA"/>
</dbReference>
<reference evidence="2 3" key="1">
    <citation type="submission" date="2018-12" db="EMBL/GenBank/DDBJ databases">
        <title>Bacillus chawlae sp. nov., Bacillus glennii sp. nov., and Bacillus saganii sp. nov. Isolated from the Vehicle Assembly Building at Kennedy Space Center where the Viking Spacecraft were Assembled.</title>
        <authorList>
            <person name="Seuylemezian A."/>
            <person name="Vaishampayan P."/>
        </authorList>
    </citation>
    <scope>NUCLEOTIDE SEQUENCE [LARGE SCALE GENOMIC DNA]</scope>
    <source>
        <strain evidence="2 3">L5</strain>
    </source>
</reference>
<keyword evidence="1" id="KW-0472">Membrane</keyword>
<feature type="transmembrane region" description="Helical" evidence="1">
    <location>
        <begin position="16"/>
        <end position="36"/>
    </location>
</feature>
<dbReference type="OrthoDB" id="2883108at2"/>
<protein>
    <submittedName>
        <fullName evidence="2">Uncharacterized protein</fullName>
    </submittedName>
</protein>
<keyword evidence="1" id="KW-0812">Transmembrane</keyword>
<sequence>MWELFLEVDYNTIRNAVWAGWFLAIMLPMTAIYFFNEGNSFSFHRKEAIIRIHSGKPSGIPFLFMEWNGIIRFLSYIRRKQAPDDSDEPSILFVC</sequence>
<comment type="caution">
    <text evidence="2">The sequence shown here is derived from an EMBL/GenBank/DDBJ whole genome shotgun (WGS) entry which is preliminary data.</text>
</comment>